<organism evidence="1 2">
    <name type="scientific">Xenorhabdus japonica</name>
    <dbReference type="NCBI Taxonomy" id="53341"/>
    <lineage>
        <taxon>Bacteria</taxon>
        <taxon>Pseudomonadati</taxon>
        <taxon>Pseudomonadota</taxon>
        <taxon>Gammaproteobacteria</taxon>
        <taxon>Enterobacterales</taxon>
        <taxon>Morganellaceae</taxon>
        <taxon>Xenorhabdus</taxon>
    </lineage>
</organism>
<dbReference type="AlphaFoldDB" id="A0A1I5CU72"/>
<evidence type="ECO:0000313" key="1">
    <source>
        <dbReference type="EMBL" id="SFN90191.1"/>
    </source>
</evidence>
<sequence length="58" mass="6685">MKVKIEITKSEILEYINGDYSIPESECQELIQNDAKTILERGGFQKITMDDITVIIHE</sequence>
<gene>
    <name evidence="1" type="ORF">SAMN05421579_13022</name>
</gene>
<dbReference type="RefSeq" id="WP_175486116.1">
    <property type="nucleotide sequence ID" value="NZ_CAWRAH010000069.1"/>
</dbReference>
<protein>
    <submittedName>
        <fullName evidence="1">Uncharacterized protein</fullName>
    </submittedName>
</protein>
<accession>A0A1I5CU72</accession>
<dbReference type="Proteomes" id="UP000199011">
    <property type="component" value="Unassembled WGS sequence"/>
</dbReference>
<evidence type="ECO:0000313" key="2">
    <source>
        <dbReference type="Proteomes" id="UP000199011"/>
    </source>
</evidence>
<proteinExistence type="predicted"/>
<dbReference type="EMBL" id="FOVO01000030">
    <property type="protein sequence ID" value="SFN90191.1"/>
    <property type="molecule type" value="Genomic_DNA"/>
</dbReference>
<name>A0A1I5CU72_9GAMM</name>
<keyword evidence="2" id="KW-1185">Reference proteome</keyword>
<dbReference type="STRING" id="53341.SAMN05421579_13022"/>
<reference evidence="2" key="1">
    <citation type="submission" date="2016-10" db="EMBL/GenBank/DDBJ databases">
        <authorList>
            <person name="Varghese N."/>
            <person name="Submissions S."/>
        </authorList>
    </citation>
    <scope>NUCLEOTIDE SEQUENCE [LARGE SCALE GENOMIC DNA]</scope>
    <source>
        <strain evidence="2">DSM 16522</strain>
    </source>
</reference>